<dbReference type="PANTHER" id="PTHR22306">
    <property type="entry name" value="CHROMOSOME 7 OPEN READING FRAME 50"/>
    <property type="match status" value="1"/>
</dbReference>
<dbReference type="EMBL" id="JAEUBE010000414">
    <property type="protein sequence ID" value="KAH3661770.1"/>
    <property type="molecule type" value="Genomic_DNA"/>
</dbReference>
<dbReference type="Proteomes" id="UP000769157">
    <property type="component" value="Unassembled WGS sequence"/>
</dbReference>
<evidence type="ECO:0000313" key="4">
    <source>
        <dbReference type="Proteomes" id="UP000769157"/>
    </source>
</evidence>
<proteinExistence type="predicted"/>
<gene>
    <name evidence="3" type="ORF">OGAPHI_005948</name>
</gene>
<organism evidence="3 4">
    <name type="scientific">Ogataea philodendri</name>
    <dbReference type="NCBI Taxonomy" id="1378263"/>
    <lineage>
        <taxon>Eukaryota</taxon>
        <taxon>Fungi</taxon>
        <taxon>Dikarya</taxon>
        <taxon>Ascomycota</taxon>
        <taxon>Saccharomycotina</taxon>
        <taxon>Pichiomycetes</taxon>
        <taxon>Pichiales</taxon>
        <taxon>Pichiaceae</taxon>
        <taxon>Ogataea</taxon>
    </lineage>
</organism>
<name>A0A9P8NXV0_9ASCO</name>
<feature type="compositionally biased region" description="Basic and acidic residues" evidence="1">
    <location>
        <begin position="35"/>
        <end position="44"/>
    </location>
</feature>
<dbReference type="GeneID" id="70237912"/>
<evidence type="ECO:0000313" key="3">
    <source>
        <dbReference type="EMBL" id="KAH3661770.1"/>
    </source>
</evidence>
<dbReference type="RefSeq" id="XP_046058874.1">
    <property type="nucleotide sequence ID" value="XM_046207185.1"/>
</dbReference>
<dbReference type="Pfam" id="PF10180">
    <property type="entry name" value="WKF"/>
    <property type="match status" value="1"/>
</dbReference>
<feature type="compositionally biased region" description="Basic and acidic residues" evidence="1">
    <location>
        <begin position="155"/>
        <end position="169"/>
    </location>
</feature>
<dbReference type="AlphaFoldDB" id="A0A9P8NXV0"/>
<evidence type="ECO:0000259" key="2">
    <source>
        <dbReference type="Pfam" id="PF10180"/>
    </source>
</evidence>
<keyword evidence="4" id="KW-1185">Reference proteome</keyword>
<reference evidence="3" key="2">
    <citation type="submission" date="2021-01" db="EMBL/GenBank/DDBJ databases">
        <authorList>
            <person name="Schikora-Tamarit M.A."/>
        </authorList>
    </citation>
    <scope>NUCLEOTIDE SEQUENCE</scope>
    <source>
        <strain evidence="3">CBS6075</strain>
    </source>
</reference>
<feature type="compositionally biased region" description="Basic and acidic residues" evidence="1">
    <location>
        <begin position="232"/>
        <end position="243"/>
    </location>
</feature>
<feature type="domain" description="WKF" evidence="2">
    <location>
        <begin position="66"/>
        <end position="122"/>
    </location>
</feature>
<feature type="region of interest" description="Disordered" evidence="1">
    <location>
        <begin position="137"/>
        <end position="169"/>
    </location>
</feature>
<accession>A0A9P8NXV0</accession>
<dbReference type="PANTHER" id="PTHR22306:SF2">
    <property type="entry name" value="CHROMOSOME 7 OPEN READING FRAME 50"/>
    <property type="match status" value="1"/>
</dbReference>
<feature type="region of interest" description="Disordered" evidence="1">
    <location>
        <begin position="225"/>
        <end position="268"/>
    </location>
</feature>
<feature type="compositionally biased region" description="Basic residues" evidence="1">
    <location>
        <begin position="245"/>
        <end position="261"/>
    </location>
</feature>
<feature type="region of interest" description="Disordered" evidence="1">
    <location>
        <begin position="28"/>
        <end position="65"/>
    </location>
</feature>
<comment type="caution">
    <text evidence="3">The sequence shown here is derived from an EMBL/GenBank/DDBJ whole genome shotgun (WGS) entry which is preliminary data.</text>
</comment>
<dbReference type="OrthoDB" id="10261563at2759"/>
<sequence>MSEPAWKRLGLKIKETVETDPLYLTKVNVSRKRKVEPSENTEKKPPKRKKLPKSERPAPPEKDQLKYLRQYNEDRENWKFSKAKQAWILRNIKHIPAEYEESLMIYVNSIQGGSKDRLKDDMVAVIEKWNTAANTVENSKSDVTGEEANEGSSGEPKETDQEKKSSIADDKDIPDFNYVMLAKKIYEMLTGTKIDVAGAVEEEKQEEQEEHPLIVEEVDVEEYLDDNDNELVDAKQSDSELATKKPPKKHKDKKSKSKKEKKSSGVSS</sequence>
<reference evidence="3" key="1">
    <citation type="journal article" date="2021" name="Open Biol.">
        <title>Shared evolutionary footprints suggest mitochondrial oxidative damage underlies multiple complex I losses in fungi.</title>
        <authorList>
            <person name="Schikora-Tamarit M.A."/>
            <person name="Marcet-Houben M."/>
            <person name="Nosek J."/>
            <person name="Gabaldon T."/>
        </authorList>
    </citation>
    <scope>NUCLEOTIDE SEQUENCE</scope>
    <source>
        <strain evidence="3">CBS6075</strain>
    </source>
</reference>
<dbReference type="InterPro" id="IPR019327">
    <property type="entry name" value="WKF"/>
</dbReference>
<protein>
    <recommendedName>
        <fullName evidence="2">WKF domain-containing protein</fullName>
    </recommendedName>
</protein>
<feature type="compositionally biased region" description="Basic and acidic residues" evidence="1">
    <location>
        <begin position="52"/>
        <end position="65"/>
    </location>
</feature>
<evidence type="ECO:0000256" key="1">
    <source>
        <dbReference type="SAM" id="MobiDB-lite"/>
    </source>
</evidence>